<keyword evidence="2" id="KW-1185">Reference proteome</keyword>
<name>A0ACB8QWW0_9AGAM</name>
<sequence>MHAKGPPDALSPRFGGFFKTLRGQLNFYRIHALYFTFMPLIFAAIFYASNGDTHISYIDALFNSVSSICVCGLATVDLSSLTPWQQALLFIQMCIGNPIVVSWVVVLTRRRLFMQQCEEIVQKVRKSKSLSTADAPPRRLFFRRIFHLFSRQDDDPNDADERRGMPHSPSKKHSRHRERPDTSRKVRADMIRRVDDAPKLVDPSGWISEGPAVHDPRFKEVVEVDEPSASGSDGEKSVRAAEDTSESPSESSDRERGRTTATRGFTTSLQEHQPTHRDLSRVLSREHVPMPRTQTIEFAPEPLRPRRTSVAPSMRRAPTVPNSHDPQGLYRLSSRSSSQGPGNIRQSSIYPAPTYQSNTPSIHRGFGFFPLPHKIFGGLMDRVFPSLKHRITRTLTMPRTQTIVSQATAPAGGGVRLVPYISFDAIVGRNSVFQHLTHEQLEELGGVEYKGLTALLWLIPLYTLGVLLLAYLVIAPYMSLVSQWQHIFRPPQQHNFVSPAWFSLFQIVSAFTNTGTSLVDQSMLPFQRAYPMIIFLTYLILAGNTAFPIFLIFVIRSWLLTKIIPKRSSLLETLRFLLDHPRRCYIYLFPSPQTWFLLLVVISLTLTDWIFFLVLDIGNKEIESLPLGVRMIDGLLQSAAVRSSGFAIVTISALAPAVRVAYVIMMYISVCDVRSTNVYEDQSLGIYDDRPDEEEGDFPAMEGQRMAVWGRHLAMHMPSADMWWLCFALFLVCVIERGELTESDSQFEIFTIVFELVSAYGGVGLSLGLPSANYSTSGAFRKLSKLVVCAVMLRGRHRGLPVAIDRAVVLPFEFKRDPSEVGDTEMQRVSTMTTTNVARGSIQADGEPSEVRKRVA</sequence>
<reference evidence="1" key="2">
    <citation type="journal article" date="2022" name="New Phytol.">
        <title>Evolutionary transition to the ectomycorrhizal habit in the genomes of a hyperdiverse lineage of mushroom-forming fungi.</title>
        <authorList>
            <person name="Looney B."/>
            <person name="Miyauchi S."/>
            <person name="Morin E."/>
            <person name="Drula E."/>
            <person name="Courty P.E."/>
            <person name="Kohler A."/>
            <person name="Kuo A."/>
            <person name="LaButti K."/>
            <person name="Pangilinan J."/>
            <person name="Lipzen A."/>
            <person name="Riley R."/>
            <person name="Andreopoulos W."/>
            <person name="He G."/>
            <person name="Johnson J."/>
            <person name="Nolan M."/>
            <person name="Tritt A."/>
            <person name="Barry K.W."/>
            <person name="Grigoriev I.V."/>
            <person name="Nagy L.G."/>
            <person name="Hibbett D."/>
            <person name="Henrissat B."/>
            <person name="Matheny P.B."/>
            <person name="Labbe J."/>
            <person name="Martin F.M."/>
        </authorList>
    </citation>
    <scope>NUCLEOTIDE SEQUENCE</scope>
    <source>
        <strain evidence="1">EC-137</strain>
    </source>
</reference>
<comment type="caution">
    <text evidence="1">The sequence shown here is derived from an EMBL/GenBank/DDBJ whole genome shotgun (WGS) entry which is preliminary data.</text>
</comment>
<evidence type="ECO:0000313" key="2">
    <source>
        <dbReference type="Proteomes" id="UP000814128"/>
    </source>
</evidence>
<reference evidence="1" key="1">
    <citation type="submission" date="2021-02" db="EMBL/GenBank/DDBJ databases">
        <authorList>
            <consortium name="DOE Joint Genome Institute"/>
            <person name="Ahrendt S."/>
            <person name="Looney B.P."/>
            <person name="Miyauchi S."/>
            <person name="Morin E."/>
            <person name="Drula E."/>
            <person name="Courty P.E."/>
            <person name="Chicoki N."/>
            <person name="Fauchery L."/>
            <person name="Kohler A."/>
            <person name="Kuo A."/>
            <person name="Labutti K."/>
            <person name="Pangilinan J."/>
            <person name="Lipzen A."/>
            <person name="Riley R."/>
            <person name="Andreopoulos W."/>
            <person name="He G."/>
            <person name="Johnson J."/>
            <person name="Barry K.W."/>
            <person name="Grigoriev I.V."/>
            <person name="Nagy L."/>
            <person name="Hibbett D."/>
            <person name="Henrissat B."/>
            <person name="Matheny P.B."/>
            <person name="Labbe J."/>
            <person name="Martin F."/>
        </authorList>
    </citation>
    <scope>NUCLEOTIDE SEQUENCE</scope>
    <source>
        <strain evidence="1">EC-137</strain>
    </source>
</reference>
<proteinExistence type="predicted"/>
<protein>
    <submittedName>
        <fullName evidence="1">Cation transport protein-domain-containing protein</fullName>
    </submittedName>
</protein>
<dbReference type="EMBL" id="MU273475">
    <property type="protein sequence ID" value="KAI0036137.1"/>
    <property type="molecule type" value="Genomic_DNA"/>
</dbReference>
<evidence type="ECO:0000313" key="1">
    <source>
        <dbReference type="EMBL" id="KAI0036137.1"/>
    </source>
</evidence>
<organism evidence="1 2">
    <name type="scientific">Vararia minispora EC-137</name>
    <dbReference type="NCBI Taxonomy" id="1314806"/>
    <lineage>
        <taxon>Eukaryota</taxon>
        <taxon>Fungi</taxon>
        <taxon>Dikarya</taxon>
        <taxon>Basidiomycota</taxon>
        <taxon>Agaricomycotina</taxon>
        <taxon>Agaricomycetes</taxon>
        <taxon>Russulales</taxon>
        <taxon>Lachnocladiaceae</taxon>
        <taxon>Vararia</taxon>
    </lineage>
</organism>
<dbReference type="Proteomes" id="UP000814128">
    <property type="component" value="Unassembled WGS sequence"/>
</dbReference>
<gene>
    <name evidence="1" type="ORF">K488DRAFT_41795</name>
</gene>
<accession>A0ACB8QWW0</accession>